<dbReference type="Gene3D" id="1.10.1420.10">
    <property type="match status" value="2"/>
</dbReference>
<feature type="coiled-coil region" evidence="1">
    <location>
        <begin position="41"/>
        <end position="79"/>
    </location>
</feature>
<evidence type="ECO:0000313" key="3">
    <source>
        <dbReference type="Proteomes" id="UP000046392"/>
    </source>
</evidence>
<dbReference type="InterPro" id="IPR036187">
    <property type="entry name" value="DNA_mismatch_repair_MutS_sf"/>
</dbReference>
<protein>
    <submittedName>
        <fullName evidence="4">MutS_IV domain-containing protein</fullName>
    </submittedName>
</protein>
<dbReference type="GO" id="GO:0006298">
    <property type="term" value="P:mismatch repair"/>
    <property type="evidence" value="ECO:0007669"/>
    <property type="project" value="InterPro"/>
</dbReference>
<reference evidence="4" key="1">
    <citation type="submission" date="2017-02" db="UniProtKB">
        <authorList>
            <consortium name="WormBaseParasite"/>
        </authorList>
    </citation>
    <scope>IDENTIFICATION</scope>
</reference>
<dbReference type="SUPFAM" id="SSF48334">
    <property type="entry name" value="DNA repair protein MutS, domain III"/>
    <property type="match status" value="1"/>
</dbReference>
<keyword evidence="3" id="KW-1185">Reference proteome</keyword>
<evidence type="ECO:0000313" key="4">
    <source>
        <dbReference type="WBParaSite" id="SPAL_0001530100.1"/>
    </source>
</evidence>
<accession>A0A0N5CBN6</accession>
<proteinExistence type="predicted"/>
<dbReference type="GO" id="GO:0140664">
    <property type="term" value="F:ATP-dependent DNA damage sensor activity"/>
    <property type="evidence" value="ECO:0007669"/>
    <property type="project" value="InterPro"/>
</dbReference>
<organism evidence="3 4">
    <name type="scientific">Strongyloides papillosus</name>
    <name type="common">Intestinal threadworm</name>
    <dbReference type="NCBI Taxonomy" id="174720"/>
    <lineage>
        <taxon>Eukaryota</taxon>
        <taxon>Metazoa</taxon>
        <taxon>Ecdysozoa</taxon>
        <taxon>Nematoda</taxon>
        <taxon>Chromadorea</taxon>
        <taxon>Rhabditida</taxon>
        <taxon>Tylenchina</taxon>
        <taxon>Panagrolaimomorpha</taxon>
        <taxon>Strongyloidoidea</taxon>
        <taxon>Strongyloididae</taxon>
        <taxon>Strongyloides</taxon>
    </lineage>
</organism>
<name>A0A0N5CBN6_STREA</name>
<dbReference type="STRING" id="174720.A0A0N5CBN6"/>
<dbReference type="PANTHER" id="PTHR11361:SF35">
    <property type="entry name" value="DNA MISMATCH REPAIR PROTEIN MSH2"/>
    <property type="match status" value="1"/>
</dbReference>
<dbReference type="GO" id="GO:0030983">
    <property type="term" value="F:mismatched DNA binding"/>
    <property type="evidence" value="ECO:0007669"/>
    <property type="project" value="InterPro"/>
</dbReference>
<dbReference type="GO" id="GO:0006312">
    <property type="term" value="P:mitotic recombination"/>
    <property type="evidence" value="ECO:0007669"/>
    <property type="project" value="TreeGrafter"/>
</dbReference>
<dbReference type="GO" id="GO:0005524">
    <property type="term" value="F:ATP binding"/>
    <property type="evidence" value="ECO:0007669"/>
    <property type="project" value="InterPro"/>
</dbReference>
<dbReference type="InterPro" id="IPR045076">
    <property type="entry name" value="MutS"/>
</dbReference>
<dbReference type="AlphaFoldDB" id="A0A0N5CBN6"/>
<dbReference type="InterPro" id="IPR007861">
    <property type="entry name" value="DNA_mismatch_repair_MutS_clamp"/>
</dbReference>
<keyword evidence="1" id="KW-0175">Coiled coil</keyword>
<evidence type="ECO:0000259" key="2">
    <source>
        <dbReference type="Pfam" id="PF05190"/>
    </source>
</evidence>
<dbReference type="Pfam" id="PF05190">
    <property type="entry name" value="MutS_IV"/>
    <property type="match status" value="1"/>
</dbReference>
<dbReference type="Proteomes" id="UP000046392">
    <property type="component" value="Unplaced"/>
</dbReference>
<dbReference type="WBParaSite" id="SPAL_0001530100.1">
    <property type="protein sequence ID" value="SPAL_0001530100.1"/>
    <property type="gene ID" value="SPAL_0001530100"/>
</dbReference>
<dbReference type="PANTHER" id="PTHR11361">
    <property type="entry name" value="DNA MISMATCH REPAIR PROTEIN MUTS FAMILY MEMBER"/>
    <property type="match status" value="1"/>
</dbReference>
<sequence>MLSLPQAPLKEIKKSLDDFVNVIHELIDTKTSTAFKDYRVAADIDKHLSEINETMEELEKKAKEELQSLKDDIKESSINIKCSRHGFVMVIKRSKLNCIKKAPNCTIIKNVKGSDITFLTTSLKIINEEYVKCLNDYWTHESPYVKGILEMVYKKTAAIKAMFEFVSQLDVFLSLAVFVSSSRNKFVRPQILDHTNIEEERVLQMTQLRHPVVETSPNVEFIPNDIKPL</sequence>
<dbReference type="GO" id="GO:0032301">
    <property type="term" value="C:MutSalpha complex"/>
    <property type="evidence" value="ECO:0007669"/>
    <property type="project" value="TreeGrafter"/>
</dbReference>
<evidence type="ECO:0000256" key="1">
    <source>
        <dbReference type="SAM" id="Coils"/>
    </source>
</evidence>
<feature type="domain" description="DNA mismatch repair protein MutS clamp" evidence="2">
    <location>
        <begin position="44"/>
        <end position="133"/>
    </location>
</feature>